<name>A0A7X3MWT7_9HYPH</name>
<dbReference type="Proteomes" id="UP000436483">
    <property type="component" value="Unassembled WGS sequence"/>
</dbReference>
<reference evidence="1 2" key="1">
    <citation type="submission" date="2019-12" db="EMBL/GenBank/DDBJ databases">
        <authorList>
            <person name="Yuan C.-G."/>
        </authorList>
    </citation>
    <scope>NUCLEOTIDE SEQUENCE [LARGE SCALE GENOMIC DNA]</scope>
    <source>
        <strain evidence="1 2">KCTC 23863</strain>
    </source>
</reference>
<keyword evidence="2" id="KW-1185">Reference proteome</keyword>
<comment type="caution">
    <text evidence="1">The sequence shown here is derived from an EMBL/GenBank/DDBJ whole genome shotgun (WGS) entry which is preliminary data.</text>
</comment>
<proteinExistence type="predicted"/>
<sequence>MDNHVQATVQARSWQVRRDARAARWPLENAARTALIEGKRAITYGRLINEACSLNGYLTMAGLVTGDVISYQLPNR</sequence>
<reference evidence="1 2" key="2">
    <citation type="submission" date="2020-01" db="EMBL/GenBank/DDBJ databases">
        <title>Microvirga sp. nov., an arsenate reduction bacterium isolated from Tibet hotspring sediments.</title>
        <authorList>
            <person name="Xian W.-D."/>
            <person name="Li W.-J."/>
        </authorList>
    </citation>
    <scope>NUCLEOTIDE SEQUENCE [LARGE SCALE GENOMIC DNA]</scope>
    <source>
        <strain evidence="1 2">KCTC 23863</strain>
    </source>
</reference>
<protein>
    <submittedName>
        <fullName evidence="1">Uncharacterized protein</fullName>
    </submittedName>
</protein>
<dbReference type="SUPFAM" id="SSF56801">
    <property type="entry name" value="Acetyl-CoA synthetase-like"/>
    <property type="match status" value="1"/>
</dbReference>
<evidence type="ECO:0000313" key="1">
    <source>
        <dbReference type="EMBL" id="MXQ14692.1"/>
    </source>
</evidence>
<dbReference type="Gene3D" id="3.40.50.980">
    <property type="match status" value="1"/>
</dbReference>
<dbReference type="RefSeq" id="WP_160888408.1">
    <property type="nucleotide sequence ID" value="NZ_WURB01000043.1"/>
</dbReference>
<gene>
    <name evidence="1" type="ORF">GR328_25240</name>
</gene>
<dbReference type="AlphaFoldDB" id="A0A7X3MWT7"/>
<evidence type="ECO:0000313" key="2">
    <source>
        <dbReference type="Proteomes" id="UP000436483"/>
    </source>
</evidence>
<accession>A0A7X3MWT7</accession>
<dbReference type="EMBL" id="WURB01000043">
    <property type="protein sequence ID" value="MXQ14692.1"/>
    <property type="molecule type" value="Genomic_DNA"/>
</dbReference>
<organism evidence="1 2">
    <name type="scientific">Microvirga makkahensis</name>
    <dbReference type="NCBI Taxonomy" id="1128670"/>
    <lineage>
        <taxon>Bacteria</taxon>
        <taxon>Pseudomonadati</taxon>
        <taxon>Pseudomonadota</taxon>
        <taxon>Alphaproteobacteria</taxon>
        <taxon>Hyphomicrobiales</taxon>
        <taxon>Methylobacteriaceae</taxon>
        <taxon>Microvirga</taxon>
    </lineage>
</organism>